<dbReference type="Pfam" id="PF03129">
    <property type="entry name" value="HGTP_anticodon"/>
    <property type="match status" value="1"/>
</dbReference>
<evidence type="ECO:0000256" key="3">
    <source>
        <dbReference type="ARBA" id="ARBA00022490"/>
    </source>
</evidence>
<dbReference type="Gene3D" id="3.30.980.10">
    <property type="entry name" value="Threonyl-trna Synthetase, Chain A, domain 2"/>
    <property type="match status" value="1"/>
</dbReference>
<keyword evidence="9 14" id="KW-0067">ATP-binding</keyword>
<dbReference type="InterPro" id="IPR012947">
    <property type="entry name" value="tRNA_SAD"/>
</dbReference>
<comment type="caution">
    <text evidence="16">The sequence shown here is derived from an EMBL/GenBank/DDBJ whole genome shotgun (WGS) entry which is preliminary data.</text>
</comment>
<dbReference type="PROSITE" id="PS50862">
    <property type="entry name" value="AA_TRNA_LIGASE_II"/>
    <property type="match status" value="1"/>
</dbReference>
<dbReference type="Gene3D" id="3.30.54.20">
    <property type="match status" value="1"/>
</dbReference>
<dbReference type="PRINTS" id="PR01047">
    <property type="entry name" value="TRNASYNTHTHR"/>
</dbReference>
<dbReference type="InterPro" id="IPR033728">
    <property type="entry name" value="ThrRS_core"/>
</dbReference>
<feature type="binding site" evidence="14">
    <location>
        <position position="294"/>
    </location>
    <ligand>
        <name>Zn(2+)</name>
        <dbReference type="ChEBI" id="CHEBI:29105"/>
        <note>catalytic</note>
    </ligand>
</feature>
<dbReference type="GO" id="GO:0006435">
    <property type="term" value="P:threonyl-tRNA aminoacylation"/>
    <property type="evidence" value="ECO:0007669"/>
    <property type="project" value="UniProtKB-UniRule"/>
</dbReference>
<evidence type="ECO:0000256" key="9">
    <source>
        <dbReference type="ARBA" id="ARBA00022840"/>
    </source>
</evidence>
<feature type="region of interest" description="Catalytic" evidence="14">
    <location>
        <begin position="202"/>
        <end position="493"/>
    </location>
</feature>
<comment type="subunit">
    <text evidence="14">Homodimer.</text>
</comment>
<evidence type="ECO:0000256" key="7">
    <source>
        <dbReference type="ARBA" id="ARBA00022741"/>
    </source>
</evidence>
<dbReference type="AlphaFoldDB" id="A0A841H0U5"/>
<dbReference type="InterPro" id="IPR047246">
    <property type="entry name" value="ThrRS_anticodon"/>
</dbReference>
<dbReference type="Pfam" id="PF07973">
    <property type="entry name" value="tRNA_SAD"/>
    <property type="match status" value="1"/>
</dbReference>
<dbReference type="CDD" id="cd00860">
    <property type="entry name" value="ThrRS_anticodon"/>
    <property type="match status" value="1"/>
</dbReference>
<dbReference type="GO" id="GO:0004829">
    <property type="term" value="F:threonine-tRNA ligase activity"/>
    <property type="evidence" value="ECO:0007669"/>
    <property type="project" value="UniProtKB-UniRule"/>
</dbReference>
<dbReference type="InterPro" id="IPR006195">
    <property type="entry name" value="aa-tRNA-synth_II"/>
</dbReference>
<evidence type="ECO:0000256" key="4">
    <source>
        <dbReference type="ARBA" id="ARBA00022555"/>
    </source>
</evidence>
<keyword evidence="12 14" id="KW-0030">Aminoacyl-tRNA synthetase</keyword>
<dbReference type="RefSeq" id="WP_170034920.1">
    <property type="nucleotide sequence ID" value="NZ_JABDTL010000001.1"/>
</dbReference>
<comment type="similarity">
    <text evidence="2 14">Belongs to the class-II aminoacyl-tRNA synthetase family.</text>
</comment>
<accession>A0A841H0U5</accession>
<evidence type="ECO:0000256" key="11">
    <source>
        <dbReference type="ARBA" id="ARBA00022917"/>
    </source>
</evidence>
<dbReference type="FunFam" id="3.30.54.20:FF:000002">
    <property type="entry name" value="Threonine--tRNA ligase"/>
    <property type="match status" value="1"/>
</dbReference>
<dbReference type="Proteomes" id="UP000582837">
    <property type="component" value="Unassembled WGS sequence"/>
</dbReference>
<gene>
    <name evidence="14" type="primary">thrS</name>
    <name evidence="16" type="ORF">HNQ61_003216</name>
</gene>
<dbReference type="PANTHER" id="PTHR11451:SF44">
    <property type="entry name" value="THREONINE--TRNA LIGASE, CHLOROPLASTIC_MITOCHONDRIAL 2"/>
    <property type="match status" value="1"/>
</dbReference>
<dbReference type="Gene3D" id="3.30.930.10">
    <property type="entry name" value="Bira Bifunctional Protein, Domain 2"/>
    <property type="match status" value="1"/>
</dbReference>
<sequence>MTDWNSWLQERDWQPVAPDEFKALPNDEKLRRIRHSSAHVMATALRGVRPEATFAIGPATEHGFFYDVHVDSPLTPEELAAVQEGMKDVSKQRQKFERAVVPHAEAVEFMRDRGERYKLEILEKLADQTVTFYRNGDFVDLCAGPHVPDTSFCQNVKLLAASPAHWRGEQNPSLQRVSGTAWDSRDALKAYLAFVEEAKARDHRVLGQALDLFSFHPWAAGALWHPRGLVVRNELAQFWRGLMPEYGYQEIMNPVLYKPDLFHQSGHWEHYHEDMYIVRDGEGEPDWLLKPMNCPDTMLYYKTRSHSYRDLPLRIAENQVLHRNEVTGALHGLLRTRSFVQDDAHIFITNEQVQDEILQVLELVDRFYSTFGLEYVMKLSTRPEKYMGELETWNAAEAALSAALTAGGREFSVDEGDGAFYGPKIDISIQDSLGRKWQCGTIQLDFQLPQRFDLEYTAQDGTRQRPIVIHRAIFGSMERFIGVIVEHFAGAFPLWLAPVQAVVLPISDEKHLDYAREVTAKLRKAGIRTELQQYESLNYRVRQAEKQKVPYILVVGEREQEQGTAAVRRHKVKEQRVAPVDEVIAELVEKIRTRELDVHQPTMSARFQETAAATTTDNAY</sequence>
<evidence type="ECO:0000256" key="5">
    <source>
        <dbReference type="ARBA" id="ARBA00022598"/>
    </source>
</evidence>
<evidence type="ECO:0000256" key="14">
    <source>
        <dbReference type="HAMAP-Rule" id="MF_00184"/>
    </source>
</evidence>
<keyword evidence="4 14" id="KW-0820">tRNA-binding</keyword>
<proteinExistence type="inferred from homology"/>
<dbReference type="NCBIfam" id="TIGR00418">
    <property type="entry name" value="thrS"/>
    <property type="match status" value="1"/>
</dbReference>
<dbReference type="InterPro" id="IPR045864">
    <property type="entry name" value="aa-tRNA-synth_II/BPL/LPL"/>
</dbReference>
<dbReference type="EMBL" id="JACHIA010000009">
    <property type="protein sequence ID" value="MBB6071588.1"/>
    <property type="molecule type" value="Genomic_DNA"/>
</dbReference>
<dbReference type="InterPro" id="IPR002320">
    <property type="entry name" value="Thr-tRNA-ligase_IIa"/>
</dbReference>
<keyword evidence="17" id="KW-1185">Reference proteome</keyword>
<name>A0A841H0U5_9BACT</name>
<dbReference type="HAMAP" id="MF_00184">
    <property type="entry name" value="Thr_tRNA_synth"/>
    <property type="match status" value="1"/>
</dbReference>
<evidence type="ECO:0000256" key="10">
    <source>
        <dbReference type="ARBA" id="ARBA00022884"/>
    </source>
</evidence>
<dbReference type="GO" id="GO:0005737">
    <property type="term" value="C:cytoplasm"/>
    <property type="evidence" value="ECO:0007669"/>
    <property type="project" value="UniProtKB-SubCell"/>
</dbReference>
<dbReference type="GO" id="GO:0046872">
    <property type="term" value="F:metal ion binding"/>
    <property type="evidence" value="ECO:0007669"/>
    <property type="project" value="UniProtKB-KW"/>
</dbReference>
<dbReference type="CDD" id="cd00771">
    <property type="entry name" value="ThrRS_core"/>
    <property type="match status" value="1"/>
</dbReference>
<evidence type="ECO:0000256" key="1">
    <source>
        <dbReference type="ARBA" id="ARBA00004496"/>
    </source>
</evidence>
<keyword evidence="7 14" id="KW-0547">Nucleotide-binding</keyword>
<comment type="subcellular location">
    <subcellularLocation>
        <location evidence="1 14">Cytoplasm</location>
    </subcellularLocation>
</comment>
<dbReference type="SUPFAM" id="SSF52954">
    <property type="entry name" value="Class II aaRS ABD-related"/>
    <property type="match status" value="1"/>
</dbReference>
<dbReference type="InterPro" id="IPR036621">
    <property type="entry name" value="Anticodon-bd_dom_sf"/>
</dbReference>
<dbReference type="GO" id="GO:0005524">
    <property type="term" value="F:ATP binding"/>
    <property type="evidence" value="ECO:0007669"/>
    <property type="project" value="UniProtKB-UniRule"/>
</dbReference>
<dbReference type="SUPFAM" id="SSF55681">
    <property type="entry name" value="Class II aaRS and biotin synthetases"/>
    <property type="match status" value="1"/>
</dbReference>
<evidence type="ECO:0000259" key="15">
    <source>
        <dbReference type="PROSITE" id="PS50862"/>
    </source>
</evidence>
<keyword evidence="6 14" id="KW-0479">Metal-binding</keyword>
<dbReference type="FunFam" id="3.30.980.10:FF:000005">
    <property type="entry name" value="Threonyl-tRNA synthetase, mitochondrial"/>
    <property type="match status" value="1"/>
</dbReference>
<keyword evidence="10 14" id="KW-0694">RNA-binding</keyword>
<dbReference type="InterPro" id="IPR002314">
    <property type="entry name" value="aa-tRNA-synt_IIb"/>
</dbReference>
<dbReference type="InterPro" id="IPR004154">
    <property type="entry name" value="Anticodon-bd"/>
</dbReference>
<reference evidence="16 17" key="1">
    <citation type="submission" date="2020-08" db="EMBL/GenBank/DDBJ databases">
        <title>Genomic Encyclopedia of Type Strains, Phase IV (KMG-IV): sequencing the most valuable type-strain genomes for metagenomic binning, comparative biology and taxonomic classification.</title>
        <authorList>
            <person name="Goeker M."/>
        </authorList>
    </citation>
    <scope>NUCLEOTIDE SEQUENCE [LARGE SCALE GENOMIC DNA]</scope>
    <source>
        <strain evidence="16 17">DSM 29007</strain>
    </source>
</reference>
<comment type="cofactor">
    <cofactor evidence="14">
        <name>Zn(2+)</name>
        <dbReference type="ChEBI" id="CHEBI:29105"/>
    </cofactor>
    <text evidence="14">Binds 1 zinc ion per subunit.</text>
</comment>
<organism evidence="16 17">
    <name type="scientific">Longimicrobium terrae</name>
    <dbReference type="NCBI Taxonomy" id="1639882"/>
    <lineage>
        <taxon>Bacteria</taxon>
        <taxon>Pseudomonadati</taxon>
        <taxon>Gemmatimonadota</taxon>
        <taxon>Longimicrobiia</taxon>
        <taxon>Longimicrobiales</taxon>
        <taxon>Longimicrobiaceae</taxon>
        <taxon>Longimicrobium</taxon>
    </lineage>
</organism>
<dbReference type="SUPFAM" id="SSF55186">
    <property type="entry name" value="ThrRS/AlaRS common domain"/>
    <property type="match status" value="1"/>
</dbReference>
<keyword evidence="5 14" id="KW-0436">Ligase</keyword>
<evidence type="ECO:0000313" key="16">
    <source>
        <dbReference type="EMBL" id="MBB6071588.1"/>
    </source>
</evidence>
<evidence type="ECO:0000256" key="2">
    <source>
        <dbReference type="ARBA" id="ARBA00008226"/>
    </source>
</evidence>
<dbReference type="InterPro" id="IPR018163">
    <property type="entry name" value="Thr/Ala-tRNA-synth_IIc_edit"/>
</dbReference>
<protein>
    <recommendedName>
        <fullName evidence="14">Threonine--tRNA ligase</fullName>
        <ecNumber evidence="14">6.1.1.3</ecNumber>
    </recommendedName>
    <alternativeName>
        <fullName evidence="14">Threonyl-tRNA synthetase</fullName>
        <shortName evidence="14">ThrRS</shortName>
    </alternativeName>
</protein>
<evidence type="ECO:0000256" key="12">
    <source>
        <dbReference type="ARBA" id="ARBA00023146"/>
    </source>
</evidence>
<evidence type="ECO:0000256" key="8">
    <source>
        <dbReference type="ARBA" id="ARBA00022833"/>
    </source>
</evidence>
<keyword evidence="11 14" id="KW-0648">Protein biosynthesis</keyword>
<dbReference type="SMART" id="SM00863">
    <property type="entry name" value="tRNA_SAD"/>
    <property type="match status" value="1"/>
</dbReference>
<keyword evidence="3 14" id="KW-0963">Cytoplasm</keyword>
<dbReference type="FunFam" id="3.40.50.800:FF:000001">
    <property type="entry name" value="Threonine--tRNA ligase"/>
    <property type="match status" value="1"/>
</dbReference>
<keyword evidence="8 14" id="KW-0862">Zinc</keyword>
<dbReference type="Gene3D" id="3.40.50.800">
    <property type="entry name" value="Anticodon-binding domain"/>
    <property type="match status" value="1"/>
</dbReference>
<dbReference type="Pfam" id="PF00587">
    <property type="entry name" value="tRNA-synt_2b"/>
    <property type="match status" value="1"/>
</dbReference>
<evidence type="ECO:0000256" key="13">
    <source>
        <dbReference type="ARBA" id="ARBA00049515"/>
    </source>
</evidence>
<evidence type="ECO:0000256" key="6">
    <source>
        <dbReference type="ARBA" id="ARBA00022723"/>
    </source>
</evidence>
<feature type="binding site" evidence="14">
    <location>
        <position position="345"/>
    </location>
    <ligand>
        <name>Zn(2+)</name>
        <dbReference type="ChEBI" id="CHEBI:29105"/>
        <note>catalytic</note>
    </ligand>
</feature>
<dbReference type="PANTHER" id="PTHR11451">
    <property type="entry name" value="THREONINE-TRNA LIGASE"/>
    <property type="match status" value="1"/>
</dbReference>
<evidence type="ECO:0000313" key="17">
    <source>
        <dbReference type="Proteomes" id="UP000582837"/>
    </source>
</evidence>
<comment type="catalytic activity">
    <reaction evidence="13 14">
        <text>tRNA(Thr) + L-threonine + ATP = L-threonyl-tRNA(Thr) + AMP + diphosphate + H(+)</text>
        <dbReference type="Rhea" id="RHEA:24624"/>
        <dbReference type="Rhea" id="RHEA-COMP:9670"/>
        <dbReference type="Rhea" id="RHEA-COMP:9704"/>
        <dbReference type="ChEBI" id="CHEBI:15378"/>
        <dbReference type="ChEBI" id="CHEBI:30616"/>
        <dbReference type="ChEBI" id="CHEBI:33019"/>
        <dbReference type="ChEBI" id="CHEBI:57926"/>
        <dbReference type="ChEBI" id="CHEBI:78442"/>
        <dbReference type="ChEBI" id="CHEBI:78534"/>
        <dbReference type="ChEBI" id="CHEBI:456215"/>
        <dbReference type="EC" id="6.1.1.3"/>
    </reaction>
</comment>
<feature type="binding site" evidence="14">
    <location>
        <position position="470"/>
    </location>
    <ligand>
        <name>Zn(2+)</name>
        <dbReference type="ChEBI" id="CHEBI:29105"/>
        <note>catalytic</note>
    </ligand>
</feature>
<feature type="domain" description="Aminoacyl-transfer RNA synthetases class-II family profile" evidence="15">
    <location>
        <begin position="224"/>
        <end position="493"/>
    </location>
</feature>
<dbReference type="GO" id="GO:0000049">
    <property type="term" value="F:tRNA binding"/>
    <property type="evidence" value="ECO:0007669"/>
    <property type="project" value="UniProtKB-KW"/>
</dbReference>
<dbReference type="EC" id="6.1.1.3" evidence="14"/>
<dbReference type="FunFam" id="3.30.930.10:FF:000019">
    <property type="entry name" value="Threonine--tRNA ligase"/>
    <property type="match status" value="1"/>
</dbReference>